<keyword evidence="3" id="KW-1185">Reference proteome</keyword>
<evidence type="ECO:0000256" key="1">
    <source>
        <dbReference type="SAM" id="MobiDB-lite"/>
    </source>
</evidence>
<dbReference type="OrthoDB" id="2430343at2759"/>
<dbReference type="GO" id="GO:0140580">
    <property type="term" value="F:mitochondrion autophagosome adaptor activity"/>
    <property type="evidence" value="ECO:0007669"/>
    <property type="project" value="InterPro"/>
</dbReference>
<dbReference type="KEGG" id="gtr:GLOTRDRAFT_112754"/>
<dbReference type="GO" id="GO:0000423">
    <property type="term" value="P:mitophagy"/>
    <property type="evidence" value="ECO:0007669"/>
    <property type="project" value="InterPro"/>
</dbReference>
<sequence length="163" mass="18708">MAAHHQHHYPHFPHLQHGREQHDSHERDLHHWKPTQVLPDLRFETSYLKSIKRYVQVSEGEAGELEHRDEKEGMIAGPLLRDVEVQVEWGKVLWVTLRDQVISPFLQGALWGYASLFIRPIIASLRGRPTVRNVQEGKASGWLRNWLKATLGGVSTSFAGNGR</sequence>
<dbReference type="EMBL" id="KB469343">
    <property type="protein sequence ID" value="EPQ50148.1"/>
    <property type="molecule type" value="Genomic_DNA"/>
</dbReference>
<protein>
    <recommendedName>
        <fullName evidence="4">DUF1770-domain-containing protein</fullName>
    </recommendedName>
</protein>
<reference evidence="2 3" key="1">
    <citation type="journal article" date="2012" name="Science">
        <title>The Paleozoic origin of enzymatic lignin decomposition reconstructed from 31 fungal genomes.</title>
        <authorList>
            <person name="Floudas D."/>
            <person name="Binder M."/>
            <person name="Riley R."/>
            <person name="Barry K."/>
            <person name="Blanchette R.A."/>
            <person name="Henrissat B."/>
            <person name="Martinez A.T."/>
            <person name="Otillar R."/>
            <person name="Spatafora J.W."/>
            <person name="Yadav J.S."/>
            <person name="Aerts A."/>
            <person name="Benoit I."/>
            <person name="Boyd A."/>
            <person name="Carlson A."/>
            <person name="Copeland A."/>
            <person name="Coutinho P.M."/>
            <person name="de Vries R.P."/>
            <person name="Ferreira P."/>
            <person name="Findley K."/>
            <person name="Foster B."/>
            <person name="Gaskell J."/>
            <person name="Glotzer D."/>
            <person name="Gorecki P."/>
            <person name="Heitman J."/>
            <person name="Hesse C."/>
            <person name="Hori C."/>
            <person name="Igarashi K."/>
            <person name="Jurgens J.A."/>
            <person name="Kallen N."/>
            <person name="Kersten P."/>
            <person name="Kohler A."/>
            <person name="Kuees U."/>
            <person name="Kumar T.K.A."/>
            <person name="Kuo A."/>
            <person name="LaButti K."/>
            <person name="Larrondo L.F."/>
            <person name="Lindquist E."/>
            <person name="Ling A."/>
            <person name="Lombard V."/>
            <person name="Lucas S."/>
            <person name="Lundell T."/>
            <person name="Martin R."/>
            <person name="McLaughlin D.J."/>
            <person name="Morgenstern I."/>
            <person name="Morin E."/>
            <person name="Murat C."/>
            <person name="Nagy L.G."/>
            <person name="Nolan M."/>
            <person name="Ohm R.A."/>
            <person name="Patyshakuliyeva A."/>
            <person name="Rokas A."/>
            <person name="Ruiz-Duenas F.J."/>
            <person name="Sabat G."/>
            <person name="Salamov A."/>
            <person name="Samejima M."/>
            <person name="Schmutz J."/>
            <person name="Slot J.C."/>
            <person name="St John F."/>
            <person name="Stenlid J."/>
            <person name="Sun H."/>
            <person name="Sun S."/>
            <person name="Syed K."/>
            <person name="Tsang A."/>
            <person name="Wiebenga A."/>
            <person name="Young D."/>
            <person name="Pisabarro A."/>
            <person name="Eastwood D.C."/>
            <person name="Martin F."/>
            <person name="Cullen D."/>
            <person name="Grigoriev I.V."/>
            <person name="Hibbett D.S."/>
        </authorList>
    </citation>
    <scope>NUCLEOTIDE SEQUENCE [LARGE SCALE GENOMIC DNA]</scope>
    <source>
        <strain evidence="2 3">ATCC 11539</strain>
    </source>
</reference>
<evidence type="ECO:0000313" key="2">
    <source>
        <dbReference type="EMBL" id="EPQ50148.1"/>
    </source>
</evidence>
<dbReference type="Proteomes" id="UP000030669">
    <property type="component" value="Unassembled WGS sequence"/>
</dbReference>
<dbReference type="HOGENOM" id="CLU_120123_0_0_1"/>
<feature type="compositionally biased region" description="Basic and acidic residues" evidence="1">
    <location>
        <begin position="17"/>
        <end position="27"/>
    </location>
</feature>
<organism evidence="2 3">
    <name type="scientific">Gloeophyllum trabeum (strain ATCC 11539 / FP-39264 / Madison 617)</name>
    <name type="common">Brown rot fungus</name>
    <dbReference type="NCBI Taxonomy" id="670483"/>
    <lineage>
        <taxon>Eukaryota</taxon>
        <taxon>Fungi</taxon>
        <taxon>Dikarya</taxon>
        <taxon>Basidiomycota</taxon>
        <taxon>Agaricomycotina</taxon>
        <taxon>Agaricomycetes</taxon>
        <taxon>Gloeophyllales</taxon>
        <taxon>Gloeophyllaceae</taxon>
        <taxon>Gloeophyllum</taxon>
    </lineage>
</organism>
<feature type="region of interest" description="Disordered" evidence="1">
    <location>
        <begin position="1"/>
        <end position="27"/>
    </location>
</feature>
<dbReference type="GeneID" id="19299606"/>
<gene>
    <name evidence="2" type="ORF">GLOTRDRAFT_112754</name>
</gene>
<dbReference type="RefSeq" id="XP_007871393.1">
    <property type="nucleotide sequence ID" value="XM_007873202.1"/>
</dbReference>
<accession>S7PRY5</accession>
<dbReference type="PANTHER" id="PTHR38699">
    <property type="entry name" value="CHROMOSOME 1, WHOLE GENOME SHOTGUN SEQUENCE"/>
    <property type="match status" value="1"/>
</dbReference>
<evidence type="ECO:0008006" key="4">
    <source>
        <dbReference type="Google" id="ProtNLM"/>
    </source>
</evidence>
<proteinExistence type="predicted"/>
<dbReference type="STRING" id="670483.S7PRY5"/>
<dbReference type="OMA" id="HRSARMK"/>
<feature type="compositionally biased region" description="Basic residues" evidence="1">
    <location>
        <begin position="1"/>
        <end position="16"/>
    </location>
</feature>
<dbReference type="InterPro" id="IPR013898">
    <property type="entry name" value="Atg43"/>
</dbReference>
<dbReference type="PANTHER" id="PTHR38699:SF1">
    <property type="entry name" value="MITOPHAGY RECEPTOR ATG43"/>
    <property type="match status" value="1"/>
</dbReference>
<evidence type="ECO:0000313" key="3">
    <source>
        <dbReference type="Proteomes" id="UP000030669"/>
    </source>
</evidence>
<name>S7PRY5_GLOTA</name>
<dbReference type="eggNOG" id="ENOG502SE22">
    <property type="taxonomic scope" value="Eukaryota"/>
</dbReference>
<dbReference type="AlphaFoldDB" id="S7PRY5"/>